<dbReference type="InterPro" id="IPR000873">
    <property type="entry name" value="AMP-dep_synth/lig_dom"/>
</dbReference>
<dbReference type="InterPro" id="IPR025110">
    <property type="entry name" value="AMP-bd_C"/>
</dbReference>
<evidence type="ECO:0000313" key="3">
    <source>
        <dbReference type="EMBL" id="RKT45061.1"/>
    </source>
</evidence>
<protein>
    <submittedName>
        <fullName evidence="3">Long-chain acyl-CoA synthetase</fullName>
    </submittedName>
</protein>
<dbReference type="Proteomes" id="UP000274556">
    <property type="component" value="Unassembled WGS sequence"/>
</dbReference>
<accession>A0A495V6P5</accession>
<dbReference type="InterPro" id="IPR050237">
    <property type="entry name" value="ATP-dep_AMP-bd_enzyme"/>
</dbReference>
<dbReference type="Gene3D" id="3.30.300.30">
    <property type="match status" value="1"/>
</dbReference>
<proteinExistence type="predicted"/>
<dbReference type="EMBL" id="RBXL01000001">
    <property type="protein sequence ID" value="RKT45061.1"/>
    <property type="molecule type" value="Genomic_DNA"/>
</dbReference>
<feature type="domain" description="AMP-dependent synthetase/ligase" evidence="1">
    <location>
        <begin position="14"/>
        <end position="380"/>
    </location>
</feature>
<dbReference type="RefSeq" id="WP_170164745.1">
    <property type="nucleotide sequence ID" value="NZ_RBXL01000001.1"/>
</dbReference>
<dbReference type="InterPro" id="IPR045851">
    <property type="entry name" value="AMP-bd_C_sf"/>
</dbReference>
<reference evidence="3 4" key="1">
    <citation type="submission" date="2018-10" db="EMBL/GenBank/DDBJ databases">
        <title>Genomic Encyclopedia of Archaeal and Bacterial Type Strains, Phase II (KMG-II): from individual species to whole genera.</title>
        <authorList>
            <person name="Goeker M."/>
        </authorList>
    </citation>
    <scope>NUCLEOTIDE SEQUENCE [LARGE SCALE GENOMIC DNA]</scope>
    <source>
        <strain evidence="3 4">DSM 235</strain>
    </source>
</reference>
<evidence type="ECO:0000313" key="4">
    <source>
        <dbReference type="Proteomes" id="UP000274556"/>
    </source>
</evidence>
<dbReference type="InterPro" id="IPR042099">
    <property type="entry name" value="ANL_N_sf"/>
</dbReference>
<sequence>MVSRIVSPDIPARFRATAARFGESIGVCSDQGDWSYAALDRASDGVAGALAAAGIREGDRLGLLCGNGADFVIAYLGALKAGGTLVPLNLLLNPKEMAYILADSGAVGLIHHEGFDAAAAAALDGPTDVGVRVRVRVRIGATPSADPAMLDFAAMMRSVEPAPVRARDPQHATAAILYTSGTTGRPKGAMLSHANLIANADGVAQALGLSPADRILVVLPMFHAFAATVGVLTPLLHGLGIVPVPKFDPGAISTAIGRHGASVFLGVPSLYGVLLRLDAEVLAHWRGVRVCVSGGAAMPAALMTAFQERFGIPILEGDGPTECGPVTCVNPIAGVRKPGSIGLPIPTVETRILDSEGREVADGIYGEVCVRGPSVMQGYHNQPEATRESFFGDWFRTGDLGYRDADGYLYLVDRIKDLIITNGMNVYPRVIEEALYAHPEVAEAAVVGDPDARHGEIPVAHVVLRTGSSATEASLRAWCREHLGRHEVPRRLIIRDALPKNAAGKILKRELRRSGEQERGVGPA</sequence>
<dbReference type="Gene3D" id="3.40.50.12780">
    <property type="entry name" value="N-terminal domain of ligase-like"/>
    <property type="match status" value="1"/>
</dbReference>
<dbReference type="SUPFAM" id="SSF56801">
    <property type="entry name" value="Acetyl-CoA synthetase-like"/>
    <property type="match status" value="1"/>
</dbReference>
<dbReference type="PROSITE" id="PS00455">
    <property type="entry name" value="AMP_BINDING"/>
    <property type="match status" value="1"/>
</dbReference>
<dbReference type="InterPro" id="IPR020845">
    <property type="entry name" value="AMP-binding_CS"/>
</dbReference>
<dbReference type="PANTHER" id="PTHR43767">
    <property type="entry name" value="LONG-CHAIN-FATTY-ACID--COA LIGASE"/>
    <property type="match status" value="1"/>
</dbReference>
<comment type="caution">
    <text evidence="3">The sequence shown here is derived from an EMBL/GenBank/DDBJ whole genome shotgun (WGS) entry which is preliminary data.</text>
</comment>
<keyword evidence="4" id="KW-1185">Reference proteome</keyword>
<dbReference type="PANTHER" id="PTHR43767:SF1">
    <property type="entry name" value="NONRIBOSOMAL PEPTIDE SYNTHASE PES1 (EUROFUNG)-RELATED"/>
    <property type="match status" value="1"/>
</dbReference>
<feature type="domain" description="AMP-binding enzyme C-terminal" evidence="2">
    <location>
        <begin position="431"/>
        <end position="505"/>
    </location>
</feature>
<evidence type="ECO:0000259" key="1">
    <source>
        <dbReference type="Pfam" id="PF00501"/>
    </source>
</evidence>
<dbReference type="GO" id="GO:0016878">
    <property type="term" value="F:acid-thiol ligase activity"/>
    <property type="evidence" value="ECO:0007669"/>
    <property type="project" value="UniProtKB-ARBA"/>
</dbReference>
<dbReference type="AlphaFoldDB" id="A0A495V6P5"/>
<gene>
    <name evidence="3" type="ORF">BDD21_2476</name>
</gene>
<dbReference type="Pfam" id="PF13193">
    <property type="entry name" value="AMP-binding_C"/>
    <property type="match status" value="1"/>
</dbReference>
<evidence type="ECO:0000259" key="2">
    <source>
        <dbReference type="Pfam" id="PF13193"/>
    </source>
</evidence>
<dbReference type="Pfam" id="PF00501">
    <property type="entry name" value="AMP-binding"/>
    <property type="match status" value="1"/>
</dbReference>
<name>A0A495V6P5_9GAMM</name>
<organism evidence="3 4">
    <name type="scientific">Thiocapsa rosea</name>
    <dbReference type="NCBI Taxonomy" id="69360"/>
    <lineage>
        <taxon>Bacteria</taxon>
        <taxon>Pseudomonadati</taxon>
        <taxon>Pseudomonadota</taxon>
        <taxon>Gammaproteobacteria</taxon>
        <taxon>Chromatiales</taxon>
        <taxon>Chromatiaceae</taxon>
        <taxon>Thiocapsa</taxon>
    </lineage>
</organism>